<dbReference type="InterPro" id="IPR036890">
    <property type="entry name" value="HATPase_C_sf"/>
</dbReference>
<dbReference type="InterPro" id="IPR014762">
    <property type="entry name" value="DNA_mismatch_repair_CS"/>
</dbReference>
<dbReference type="EMBL" id="CZBY01000023">
    <property type="protein sequence ID" value="CUQ91100.1"/>
    <property type="molecule type" value="Genomic_DNA"/>
</dbReference>
<dbReference type="HAMAP" id="MF_00149">
    <property type="entry name" value="DNA_mis_repair"/>
    <property type="match status" value="1"/>
</dbReference>
<dbReference type="Gene3D" id="3.30.1370.100">
    <property type="entry name" value="MutL, C-terminal domain, regulatory subdomain"/>
    <property type="match status" value="1"/>
</dbReference>
<dbReference type="SUPFAM" id="SSF118116">
    <property type="entry name" value="DNA mismatch repair protein MutL"/>
    <property type="match status" value="1"/>
</dbReference>
<evidence type="ECO:0000259" key="5">
    <source>
        <dbReference type="SMART" id="SM00853"/>
    </source>
</evidence>
<dbReference type="InterPro" id="IPR014790">
    <property type="entry name" value="MutL_C"/>
</dbReference>
<dbReference type="FunFam" id="3.30.565.10:FF:000003">
    <property type="entry name" value="DNA mismatch repair endonuclease MutL"/>
    <property type="match status" value="1"/>
</dbReference>
<dbReference type="Gene3D" id="3.30.230.10">
    <property type="match status" value="1"/>
</dbReference>
<reference evidence="7 8" key="1">
    <citation type="submission" date="2015-09" db="EMBL/GenBank/DDBJ databases">
        <authorList>
            <consortium name="Pathogen Informatics"/>
        </authorList>
    </citation>
    <scope>NUCLEOTIDE SEQUENCE [LARGE SCALE GENOMIC DNA]</scope>
    <source>
        <strain evidence="7 8">2789STDY5834928</strain>
    </source>
</reference>
<accession>A0A175A6W3</accession>
<dbReference type="SMART" id="SM00853">
    <property type="entry name" value="MutL_C"/>
    <property type="match status" value="1"/>
</dbReference>
<dbReference type="InterPro" id="IPR014721">
    <property type="entry name" value="Ribsml_uS5_D2-typ_fold_subgr"/>
</dbReference>
<comment type="similarity">
    <text evidence="1 4">Belongs to the DNA mismatch repair MutL/HexB family.</text>
</comment>
<dbReference type="NCBIfam" id="TIGR00585">
    <property type="entry name" value="mutl"/>
    <property type="match status" value="1"/>
</dbReference>
<keyword evidence="2 4" id="KW-0227">DNA damage</keyword>
<dbReference type="GO" id="GO:0030983">
    <property type="term" value="F:mismatched DNA binding"/>
    <property type="evidence" value="ECO:0007669"/>
    <property type="project" value="InterPro"/>
</dbReference>
<dbReference type="CDD" id="cd16926">
    <property type="entry name" value="HATPase_MutL-MLH-PMS-like"/>
    <property type="match status" value="1"/>
</dbReference>
<dbReference type="AlphaFoldDB" id="A0A175A6W3"/>
<protein>
    <recommendedName>
        <fullName evidence="4">DNA mismatch repair protein MutL</fullName>
    </recommendedName>
</protein>
<gene>
    <name evidence="4 7" type="primary">mutL</name>
    <name evidence="7" type="ORF">ERS852540_02263</name>
</gene>
<evidence type="ECO:0000256" key="1">
    <source>
        <dbReference type="ARBA" id="ARBA00006082"/>
    </source>
</evidence>
<dbReference type="OrthoDB" id="9763467at2"/>
<proteinExistence type="inferred from homology"/>
<dbReference type="InterPro" id="IPR042120">
    <property type="entry name" value="MutL_C_dimsub"/>
</dbReference>
<sequence>MPEIRLLDKSVAELIAAGEVIERPSSVIKELVENSIDAGARHITVEIKHGGISYMRITDDGCGIAYAQMPTAFLRHATSKIRTGDDLTGIMTMGFRGEALASVAAVAKIEMMSRQDGDELGGRYIIEGGEEKEHESCGCPTGTTIVIKELFYNTPARLKFLKKDISEGNFIAATVDRLALSHPDISFRFIRDNKSVRMTSGDGSLLSAAKAVSGRQFADSLIPVDFSLNGIDVSGYVSSPLFGRNSRSMQTFFVNTRYIKSTTCMAALEEAYRNSMMVGKFPACILNISLSPETVDVNVHPAKTEIRFAYEKPVFDAVYFAVKNALVNAADDKRQIELEKPKKYDNADDYFRHNPEIIKREQQTLAHIPVTLPLLSEERPVVDIKPEEPPETVKDGKIYGDSTIKPVSLHSTRLDYSAKPEENTGEAIDEIPLPKEPHIPSYKAVSSSVVVTVDDDTDDIPVTVPQTDEGFRFINAKPVTVERIDEPKPEKTSVRVIGEFLKTYILCEAGEELIIIDKHAAHERIRFEKLKEEFVTTSQLLIDKTELKLSPEEYEALHEYYEYVEQSGIELVFCDDSTVQITAMPSVVKCSPQEIVSDVAQRLMNTATDQKGALFDDMLHTMACKSAIKAHDDTDILELQALADRVMNDRTIRFCPHGRPVMTSLSKYRIERFFNRS</sequence>
<dbReference type="GO" id="GO:0016887">
    <property type="term" value="F:ATP hydrolysis activity"/>
    <property type="evidence" value="ECO:0007669"/>
    <property type="project" value="InterPro"/>
</dbReference>
<dbReference type="GO" id="GO:0005524">
    <property type="term" value="F:ATP binding"/>
    <property type="evidence" value="ECO:0007669"/>
    <property type="project" value="InterPro"/>
</dbReference>
<comment type="function">
    <text evidence="4">This protein is involved in the repair of mismatches in DNA. It is required for dam-dependent methyl-directed DNA mismatch repair. May act as a 'molecular matchmaker', a protein that promotes the formation of a stable complex between two or more DNA-binding proteins in an ATP-dependent manner without itself being part of a final effector complex.</text>
</comment>
<evidence type="ECO:0000313" key="8">
    <source>
        <dbReference type="Proteomes" id="UP000095662"/>
    </source>
</evidence>
<dbReference type="SMART" id="SM01340">
    <property type="entry name" value="DNA_mis_repair"/>
    <property type="match status" value="1"/>
</dbReference>
<dbReference type="GO" id="GO:0032300">
    <property type="term" value="C:mismatch repair complex"/>
    <property type="evidence" value="ECO:0007669"/>
    <property type="project" value="InterPro"/>
</dbReference>
<dbReference type="Gene3D" id="3.30.565.10">
    <property type="entry name" value="Histidine kinase-like ATPase, C-terminal domain"/>
    <property type="match status" value="1"/>
</dbReference>
<evidence type="ECO:0000256" key="3">
    <source>
        <dbReference type="ARBA" id="ARBA00023204"/>
    </source>
</evidence>
<dbReference type="InterPro" id="IPR002099">
    <property type="entry name" value="MutL/Mlh/PMS"/>
</dbReference>
<dbReference type="InterPro" id="IPR013507">
    <property type="entry name" value="DNA_mismatch_S5_2-like"/>
</dbReference>
<keyword evidence="3 4" id="KW-0234">DNA repair</keyword>
<dbReference type="Proteomes" id="UP000095662">
    <property type="component" value="Unassembled WGS sequence"/>
</dbReference>
<dbReference type="CDD" id="cd00782">
    <property type="entry name" value="MutL_Trans"/>
    <property type="match status" value="1"/>
</dbReference>
<evidence type="ECO:0000259" key="6">
    <source>
        <dbReference type="SMART" id="SM01340"/>
    </source>
</evidence>
<dbReference type="SUPFAM" id="SSF54211">
    <property type="entry name" value="Ribosomal protein S5 domain 2-like"/>
    <property type="match status" value="1"/>
</dbReference>
<dbReference type="InterPro" id="IPR020568">
    <property type="entry name" value="Ribosomal_Su5_D2-typ_SF"/>
</dbReference>
<dbReference type="PROSITE" id="PS00058">
    <property type="entry name" value="DNA_MISMATCH_REPAIR_1"/>
    <property type="match status" value="1"/>
</dbReference>
<feature type="domain" description="DNA mismatch repair protein S5" evidence="6">
    <location>
        <begin position="209"/>
        <end position="327"/>
    </location>
</feature>
<dbReference type="InterPro" id="IPR038973">
    <property type="entry name" value="MutL/Mlh/Pms-like"/>
</dbReference>
<dbReference type="GO" id="GO:0140664">
    <property type="term" value="F:ATP-dependent DNA damage sensor activity"/>
    <property type="evidence" value="ECO:0007669"/>
    <property type="project" value="InterPro"/>
</dbReference>
<dbReference type="SUPFAM" id="SSF55874">
    <property type="entry name" value="ATPase domain of HSP90 chaperone/DNA topoisomerase II/histidine kinase"/>
    <property type="match status" value="1"/>
</dbReference>
<evidence type="ECO:0000256" key="4">
    <source>
        <dbReference type="HAMAP-Rule" id="MF_00149"/>
    </source>
</evidence>
<feature type="domain" description="MutL C-terminal dimerisation" evidence="5">
    <location>
        <begin position="496"/>
        <end position="634"/>
    </location>
</feature>
<dbReference type="GO" id="GO:0006298">
    <property type="term" value="P:mismatch repair"/>
    <property type="evidence" value="ECO:0007669"/>
    <property type="project" value="UniProtKB-UniRule"/>
</dbReference>
<evidence type="ECO:0000256" key="2">
    <source>
        <dbReference type="ARBA" id="ARBA00022763"/>
    </source>
</evidence>
<dbReference type="Gene3D" id="3.30.1540.20">
    <property type="entry name" value="MutL, C-terminal domain, dimerisation subdomain"/>
    <property type="match status" value="1"/>
</dbReference>
<evidence type="ECO:0000313" key="7">
    <source>
        <dbReference type="EMBL" id="CUQ91100.1"/>
    </source>
</evidence>
<dbReference type="InterPro" id="IPR037198">
    <property type="entry name" value="MutL_C_sf"/>
</dbReference>
<dbReference type="InterPro" id="IPR042121">
    <property type="entry name" value="MutL_C_regsub"/>
</dbReference>
<organism evidence="7 8">
    <name type="scientific">[Eubacterium] siraeum</name>
    <dbReference type="NCBI Taxonomy" id="39492"/>
    <lineage>
        <taxon>Bacteria</taxon>
        <taxon>Bacillati</taxon>
        <taxon>Bacillota</taxon>
        <taxon>Clostridia</taxon>
        <taxon>Eubacteriales</taxon>
        <taxon>Oscillospiraceae</taxon>
        <taxon>Oscillospiraceae incertae sedis</taxon>
    </lineage>
</organism>
<dbReference type="InterPro" id="IPR020667">
    <property type="entry name" value="DNA_mismatch_repair_MutL"/>
</dbReference>
<dbReference type="Pfam" id="PF13589">
    <property type="entry name" value="HATPase_c_3"/>
    <property type="match status" value="1"/>
</dbReference>
<dbReference type="Pfam" id="PF01119">
    <property type="entry name" value="DNA_mis_repair"/>
    <property type="match status" value="1"/>
</dbReference>
<dbReference type="PANTHER" id="PTHR10073:SF12">
    <property type="entry name" value="DNA MISMATCH REPAIR PROTEIN MLH1"/>
    <property type="match status" value="1"/>
</dbReference>
<dbReference type="Pfam" id="PF08676">
    <property type="entry name" value="MutL_C"/>
    <property type="match status" value="1"/>
</dbReference>
<dbReference type="STRING" id="39492.ERS852540_02263"/>
<dbReference type="PANTHER" id="PTHR10073">
    <property type="entry name" value="DNA MISMATCH REPAIR PROTEIN MLH, PMS, MUTL"/>
    <property type="match status" value="1"/>
</dbReference>
<name>A0A175A6W3_9FIRM</name>